<evidence type="ECO:0000256" key="6">
    <source>
        <dbReference type="ARBA" id="ARBA00023239"/>
    </source>
</evidence>
<reference evidence="11" key="1">
    <citation type="submission" date="2020-10" db="EMBL/GenBank/DDBJ databases">
        <authorList>
            <person name="Gilroy R."/>
        </authorList>
    </citation>
    <scope>NUCLEOTIDE SEQUENCE</scope>
    <source>
        <strain evidence="11">ChiSxjej2B14-8506</strain>
    </source>
</reference>
<evidence type="ECO:0000256" key="4">
    <source>
        <dbReference type="ARBA" id="ARBA00022801"/>
    </source>
</evidence>
<protein>
    <recommendedName>
        <fullName evidence="2">DNA-(apurinic or apyrimidinic site) lyase</fullName>
        <ecNumber evidence="2">4.2.99.18</ecNumber>
    </recommendedName>
</protein>
<dbReference type="Proteomes" id="UP000824123">
    <property type="component" value="Unassembled WGS sequence"/>
</dbReference>
<dbReference type="Gene3D" id="1.10.1670.10">
    <property type="entry name" value="Helix-hairpin-Helix base-excision DNA repair enzymes (C-terminal)"/>
    <property type="match status" value="1"/>
</dbReference>
<evidence type="ECO:0000256" key="3">
    <source>
        <dbReference type="ARBA" id="ARBA00022763"/>
    </source>
</evidence>
<feature type="domain" description="HhH-GPD" evidence="10">
    <location>
        <begin position="108"/>
        <end position="268"/>
    </location>
</feature>
<dbReference type="Pfam" id="PF07934">
    <property type="entry name" value="OGG_N"/>
    <property type="match status" value="1"/>
</dbReference>
<dbReference type="EC" id="4.2.99.18" evidence="2"/>
<dbReference type="CDD" id="cd00056">
    <property type="entry name" value="ENDO3c"/>
    <property type="match status" value="1"/>
</dbReference>
<dbReference type="AlphaFoldDB" id="A0A9D1S408"/>
<name>A0A9D1S408_9FIRM</name>
<dbReference type="Gene3D" id="3.30.310.260">
    <property type="match status" value="1"/>
</dbReference>
<keyword evidence="3" id="KW-0227">DNA damage</keyword>
<dbReference type="PANTHER" id="PTHR10242:SF2">
    <property type="entry name" value="N-GLYCOSYLASE_DNA LYASE"/>
    <property type="match status" value="1"/>
</dbReference>
<evidence type="ECO:0000259" key="10">
    <source>
        <dbReference type="SMART" id="SM00478"/>
    </source>
</evidence>
<evidence type="ECO:0000256" key="8">
    <source>
        <dbReference type="ARBA" id="ARBA00023295"/>
    </source>
</evidence>
<dbReference type="InterPro" id="IPR052054">
    <property type="entry name" value="Oxidative_DNA_repair_enzyme"/>
</dbReference>
<dbReference type="SUPFAM" id="SSF48150">
    <property type="entry name" value="DNA-glycosylase"/>
    <property type="match status" value="1"/>
</dbReference>
<dbReference type="SMART" id="SM00478">
    <property type="entry name" value="ENDO3c"/>
    <property type="match status" value="1"/>
</dbReference>
<comment type="similarity">
    <text evidence="1">Belongs to the type-1 OGG1 family.</text>
</comment>
<proteinExistence type="inferred from homology"/>
<dbReference type="GO" id="GO:0008534">
    <property type="term" value="F:oxidized purine nucleobase lesion DNA N-glycosylase activity"/>
    <property type="evidence" value="ECO:0007669"/>
    <property type="project" value="InterPro"/>
</dbReference>
<comment type="caution">
    <text evidence="11">The sequence shown here is derived from an EMBL/GenBank/DDBJ whole genome shotgun (WGS) entry which is preliminary data.</text>
</comment>
<dbReference type="InterPro" id="IPR011257">
    <property type="entry name" value="DNA_glycosylase"/>
</dbReference>
<evidence type="ECO:0000313" key="12">
    <source>
        <dbReference type="Proteomes" id="UP000824123"/>
    </source>
</evidence>
<keyword evidence="8" id="KW-0326">Glycosidase</keyword>
<evidence type="ECO:0000256" key="2">
    <source>
        <dbReference type="ARBA" id="ARBA00012720"/>
    </source>
</evidence>
<keyword evidence="7" id="KW-0511">Multifunctional enzyme</keyword>
<dbReference type="GO" id="GO:0006284">
    <property type="term" value="P:base-excision repair"/>
    <property type="evidence" value="ECO:0007669"/>
    <property type="project" value="InterPro"/>
</dbReference>
<keyword evidence="5" id="KW-0234">DNA repair</keyword>
<dbReference type="InterPro" id="IPR012904">
    <property type="entry name" value="OGG_N"/>
</dbReference>
<dbReference type="PANTHER" id="PTHR10242">
    <property type="entry name" value="8-OXOGUANINE DNA GLYCOSYLASE"/>
    <property type="match status" value="1"/>
</dbReference>
<evidence type="ECO:0000256" key="9">
    <source>
        <dbReference type="ARBA" id="ARBA00044632"/>
    </source>
</evidence>
<dbReference type="InterPro" id="IPR023170">
    <property type="entry name" value="HhH_base_excis_C"/>
</dbReference>
<accession>A0A9D1S408</accession>
<dbReference type="GO" id="GO:0140078">
    <property type="term" value="F:class I DNA-(apurinic or apyrimidinic site) endonuclease activity"/>
    <property type="evidence" value="ECO:0007669"/>
    <property type="project" value="UniProtKB-EC"/>
</dbReference>
<sequence>MFIRSDVDLDLTLVRSAQVFFWYFDGREYVGQAGGQPALILPREDGFEVISPMDDEAFWRDYFDLGRDYAALEPICERDEYLARSYGALHGLHVLNQPVWDTLAPFIISANNNVVRIRALVSKLCEALGEARSIDGIDIHLLPTPEALAGASVELLRGMGMGYRAPYLIESARAVCDGFDLEALRDMPYEQAHKQLLQLKGVGPKVADCVLLFGCRHSQAFPVDVWMERAMRNYMPGCTNRAELKRCAQRLWGADAGILQQYLFHAARMGIIVANDK</sequence>
<comment type="catalytic activity">
    <reaction evidence="9">
        <text>2'-deoxyribonucleotide-(2'-deoxyribose 5'-phosphate)-2'-deoxyribonucleotide-DNA = a 3'-end 2'-deoxyribonucleotide-(2,3-dehydro-2,3-deoxyribose 5'-phosphate)-DNA + a 5'-end 5'-phospho-2'-deoxyribonucleoside-DNA + H(+)</text>
        <dbReference type="Rhea" id="RHEA:66592"/>
        <dbReference type="Rhea" id="RHEA-COMP:13180"/>
        <dbReference type="Rhea" id="RHEA-COMP:16897"/>
        <dbReference type="Rhea" id="RHEA-COMP:17067"/>
        <dbReference type="ChEBI" id="CHEBI:15378"/>
        <dbReference type="ChEBI" id="CHEBI:136412"/>
        <dbReference type="ChEBI" id="CHEBI:157695"/>
        <dbReference type="ChEBI" id="CHEBI:167181"/>
        <dbReference type="EC" id="4.2.99.18"/>
    </reaction>
</comment>
<dbReference type="GO" id="GO:0006289">
    <property type="term" value="P:nucleotide-excision repair"/>
    <property type="evidence" value="ECO:0007669"/>
    <property type="project" value="InterPro"/>
</dbReference>
<dbReference type="SUPFAM" id="SSF55945">
    <property type="entry name" value="TATA-box binding protein-like"/>
    <property type="match status" value="1"/>
</dbReference>
<evidence type="ECO:0000256" key="7">
    <source>
        <dbReference type="ARBA" id="ARBA00023268"/>
    </source>
</evidence>
<evidence type="ECO:0000256" key="1">
    <source>
        <dbReference type="ARBA" id="ARBA00010679"/>
    </source>
</evidence>
<gene>
    <name evidence="11" type="ORF">IAC59_02830</name>
</gene>
<keyword evidence="4" id="KW-0378">Hydrolase</keyword>
<dbReference type="Pfam" id="PF00730">
    <property type="entry name" value="HhH-GPD"/>
    <property type="match status" value="1"/>
</dbReference>
<dbReference type="EMBL" id="DVNK01000024">
    <property type="protein sequence ID" value="HIU46175.1"/>
    <property type="molecule type" value="Genomic_DNA"/>
</dbReference>
<reference evidence="11" key="2">
    <citation type="journal article" date="2021" name="PeerJ">
        <title>Extensive microbial diversity within the chicken gut microbiome revealed by metagenomics and culture.</title>
        <authorList>
            <person name="Gilroy R."/>
            <person name="Ravi A."/>
            <person name="Getino M."/>
            <person name="Pursley I."/>
            <person name="Horton D.L."/>
            <person name="Alikhan N.F."/>
            <person name="Baker D."/>
            <person name="Gharbi K."/>
            <person name="Hall N."/>
            <person name="Watson M."/>
            <person name="Adriaenssens E.M."/>
            <person name="Foster-Nyarko E."/>
            <person name="Jarju S."/>
            <person name="Secka A."/>
            <person name="Antonio M."/>
            <person name="Oren A."/>
            <person name="Chaudhuri R.R."/>
            <person name="La Ragione R."/>
            <person name="Hildebrand F."/>
            <person name="Pallen M.J."/>
        </authorList>
    </citation>
    <scope>NUCLEOTIDE SEQUENCE</scope>
    <source>
        <strain evidence="11">ChiSxjej2B14-8506</strain>
    </source>
</reference>
<keyword evidence="6" id="KW-0456">Lyase</keyword>
<dbReference type="InterPro" id="IPR003265">
    <property type="entry name" value="HhH-GPD_domain"/>
</dbReference>
<evidence type="ECO:0000256" key="5">
    <source>
        <dbReference type="ARBA" id="ARBA00023204"/>
    </source>
</evidence>
<dbReference type="Gene3D" id="1.10.340.30">
    <property type="entry name" value="Hypothetical protein, domain 2"/>
    <property type="match status" value="1"/>
</dbReference>
<organism evidence="11 12">
    <name type="scientific">Candidatus Fimadaptatus faecigallinarum</name>
    <dbReference type="NCBI Taxonomy" id="2840814"/>
    <lineage>
        <taxon>Bacteria</taxon>
        <taxon>Bacillati</taxon>
        <taxon>Bacillota</taxon>
        <taxon>Clostridia</taxon>
        <taxon>Eubacteriales</taxon>
        <taxon>Candidatus Fimadaptatus</taxon>
    </lineage>
</organism>
<dbReference type="GO" id="GO:0003684">
    <property type="term" value="F:damaged DNA binding"/>
    <property type="evidence" value="ECO:0007669"/>
    <property type="project" value="InterPro"/>
</dbReference>
<evidence type="ECO:0000313" key="11">
    <source>
        <dbReference type="EMBL" id="HIU46175.1"/>
    </source>
</evidence>